<sequence length="201" mass="22065">MHRQSLTYLARAGRGSRKEHRPVVPKRAQAHTTAMPLESIEEATLPPIFDIFDAPHRLGESKLYGKASPSGSTSPQKYSSSMISLDNPFCDPMPLPSSLPPPIIFDGPARPRHPALEYASRARRSSSVRPYSMSTPSVTMSPADKPMVQLFEGPARIHRHAHHGPSSGQKQISYKSVMAGVAGLFGCITVAKNSEEKQRRR</sequence>
<dbReference type="OrthoDB" id="3168922at2759"/>
<proteinExistence type="predicted"/>
<evidence type="ECO:0000313" key="2">
    <source>
        <dbReference type="EMBL" id="KAF7440169.1"/>
    </source>
</evidence>
<reference evidence="2" key="1">
    <citation type="submission" date="2019-07" db="EMBL/GenBank/DDBJ databases">
        <authorList>
            <person name="Palmer J.M."/>
        </authorList>
    </citation>
    <scope>NUCLEOTIDE SEQUENCE</scope>
    <source>
        <strain evidence="2">PC9</strain>
    </source>
</reference>
<evidence type="ECO:0000313" key="3">
    <source>
        <dbReference type="Proteomes" id="UP000623687"/>
    </source>
</evidence>
<dbReference type="VEuPathDB" id="FungiDB:PC9H_000513"/>
<dbReference type="Proteomes" id="UP000623687">
    <property type="component" value="Unassembled WGS sequence"/>
</dbReference>
<comment type="caution">
    <text evidence="2">The sequence shown here is derived from an EMBL/GenBank/DDBJ whole genome shotgun (WGS) entry which is preliminary data.</text>
</comment>
<keyword evidence="3" id="KW-1185">Reference proteome</keyword>
<feature type="compositionally biased region" description="Basic residues" evidence="1">
    <location>
        <begin position="14"/>
        <end position="24"/>
    </location>
</feature>
<evidence type="ECO:0000256" key="1">
    <source>
        <dbReference type="SAM" id="MobiDB-lite"/>
    </source>
</evidence>
<dbReference type="AlphaFoldDB" id="A0A8H7A3P3"/>
<gene>
    <name evidence="2" type="ORF">PC9H_000513</name>
</gene>
<dbReference type="GeneID" id="59370354"/>
<organism evidence="2 3">
    <name type="scientific">Pleurotus ostreatus</name>
    <name type="common">Oyster mushroom</name>
    <name type="synonym">White-rot fungus</name>
    <dbReference type="NCBI Taxonomy" id="5322"/>
    <lineage>
        <taxon>Eukaryota</taxon>
        <taxon>Fungi</taxon>
        <taxon>Dikarya</taxon>
        <taxon>Basidiomycota</taxon>
        <taxon>Agaricomycotina</taxon>
        <taxon>Agaricomycetes</taxon>
        <taxon>Agaricomycetidae</taxon>
        <taxon>Agaricales</taxon>
        <taxon>Pleurotineae</taxon>
        <taxon>Pleurotaceae</taxon>
        <taxon>Pleurotus</taxon>
    </lineage>
</organism>
<feature type="region of interest" description="Disordered" evidence="1">
    <location>
        <begin position="1"/>
        <end position="31"/>
    </location>
</feature>
<accession>A0A8H7A3P3</accession>
<protein>
    <submittedName>
        <fullName evidence="2">Uncharacterized protein</fullName>
    </submittedName>
</protein>
<name>A0A8H7A3P3_PLEOS</name>
<dbReference type="EMBL" id="JACETU010000001">
    <property type="protein sequence ID" value="KAF7440169.1"/>
    <property type="molecule type" value="Genomic_DNA"/>
</dbReference>
<dbReference type="RefSeq" id="XP_036636013.1">
    <property type="nucleotide sequence ID" value="XM_036770168.1"/>
</dbReference>